<feature type="compositionally biased region" description="Polar residues" evidence="1">
    <location>
        <begin position="37"/>
        <end position="46"/>
    </location>
</feature>
<evidence type="ECO:0000313" key="2">
    <source>
        <dbReference type="EMBL" id="SPO60233.1"/>
    </source>
</evidence>
<sequence length="46" mass="5214">MLRWYTPAPSPQTRNPRTFPFMANPDALKQRGARASFSPTLKSHLA</sequence>
<proteinExistence type="predicted"/>
<organism evidence="2 3">
    <name type="scientific">Pseudomonas inefficax</name>
    <dbReference type="NCBI Taxonomy" id="2078786"/>
    <lineage>
        <taxon>Bacteria</taxon>
        <taxon>Pseudomonadati</taxon>
        <taxon>Pseudomonadota</taxon>
        <taxon>Gammaproteobacteria</taxon>
        <taxon>Pseudomonadales</taxon>
        <taxon>Pseudomonadaceae</taxon>
        <taxon>Pseudomonas</taxon>
    </lineage>
</organism>
<feature type="region of interest" description="Disordered" evidence="1">
    <location>
        <begin position="1"/>
        <end position="46"/>
    </location>
</feature>
<evidence type="ECO:0000313" key="3">
    <source>
        <dbReference type="Proteomes" id="UP000294335"/>
    </source>
</evidence>
<dbReference type="EMBL" id="OPYN01000075">
    <property type="protein sequence ID" value="SPO60233.1"/>
    <property type="molecule type" value="Genomic_DNA"/>
</dbReference>
<dbReference type="Proteomes" id="UP000294335">
    <property type="component" value="Unassembled WGS sequence"/>
</dbReference>
<keyword evidence="3" id="KW-1185">Reference proteome</keyword>
<comment type="caution">
    <text evidence="2">The sequence shown here is derived from an EMBL/GenBank/DDBJ whole genome shotgun (WGS) entry which is preliminary data.</text>
</comment>
<feature type="non-terminal residue" evidence="2">
    <location>
        <position position="46"/>
    </location>
</feature>
<evidence type="ECO:0000256" key="1">
    <source>
        <dbReference type="SAM" id="MobiDB-lite"/>
    </source>
</evidence>
<accession>A0AAQ1SSZ3</accession>
<protein>
    <submittedName>
        <fullName evidence="2">Uncharacterized protein</fullName>
    </submittedName>
</protein>
<name>A0AAQ1SSZ3_9PSED</name>
<reference evidence="2 3" key="1">
    <citation type="submission" date="2018-02" db="EMBL/GenBank/DDBJ databases">
        <authorList>
            <person name="Dubost A."/>
        </authorList>
    </citation>
    <scope>NUCLEOTIDE SEQUENCE [LARGE SCALE GENOMIC DNA]</scope>
    <source>
        <strain evidence="3">JV551A3</strain>
    </source>
</reference>
<gene>
    <name evidence="2" type="ORF">JV551A3_V1_750065</name>
</gene>
<dbReference type="AlphaFoldDB" id="A0AAQ1SSZ3"/>